<keyword evidence="9" id="KW-1185">Reference proteome</keyword>
<dbReference type="SUPFAM" id="SSF55550">
    <property type="entry name" value="SH2 domain"/>
    <property type="match status" value="1"/>
</dbReference>
<dbReference type="EMBL" id="VCGU01000008">
    <property type="protein sequence ID" value="TRY71549.1"/>
    <property type="molecule type" value="Genomic_DNA"/>
</dbReference>
<evidence type="ECO:0000313" key="8">
    <source>
        <dbReference type="EMBL" id="TRY71549.1"/>
    </source>
</evidence>
<gene>
    <name evidence="8" type="ORF">TCAL_01092</name>
</gene>
<dbReference type="SMART" id="SM00969">
    <property type="entry name" value="SOCS_box"/>
    <property type="match status" value="1"/>
</dbReference>
<evidence type="ECO:0000256" key="2">
    <source>
        <dbReference type="ARBA" id="ARBA00022700"/>
    </source>
</evidence>
<keyword evidence="1" id="KW-0341">Growth regulation</keyword>
<dbReference type="GO" id="GO:0046854">
    <property type="term" value="P:phosphatidylinositol phosphate biosynthetic process"/>
    <property type="evidence" value="ECO:0007669"/>
    <property type="project" value="TreeGrafter"/>
</dbReference>
<dbReference type="Proteomes" id="UP000318571">
    <property type="component" value="Chromosome 7"/>
</dbReference>
<feature type="domain" description="SH2" evidence="6">
    <location>
        <begin position="21"/>
        <end position="117"/>
    </location>
</feature>
<feature type="domain" description="SOCS box" evidence="7">
    <location>
        <begin position="112"/>
        <end position="161"/>
    </location>
</feature>
<dbReference type="OMA" id="CRATICK"/>
<dbReference type="GO" id="GO:0035556">
    <property type="term" value="P:intracellular signal transduction"/>
    <property type="evidence" value="ECO:0007669"/>
    <property type="project" value="InterPro"/>
</dbReference>
<dbReference type="SUPFAM" id="SSF158235">
    <property type="entry name" value="SOCS box-like"/>
    <property type="match status" value="1"/>
</dbReference>
<dbReference type="AlphaFoldDB" id="A0A553P1I0"/>
<dbReference type="PROSITE" id="PS50001">
    <property type="entry name" value="SH2"/>
    <property type="match status" value="1"/>
</dbReference>
<evidence type="ECO:0000313" key="9">
    <source>
        <dbReference type="Proteomes" id="UP000318571"/>
    </source>
</evidence>
<dbReference type="GO" id="GO:0046935">
    <property type="term" value="F:1-phosphatidylinositol-3-kinase regulator activity"/>
    <property type="evidence" value="ECO:0007669"/>
    <property type="project" value="TreeGrafter"/>
</dbReference>
<dbReference type="PANTHER" id="PTHR10155:SF0">
    <property type="entry name" value="SUPPRESSOR OF CYTOKINE SIGNALING AT 36E, ISOFORM D"/>
    <property type="match status" value="1"/>
</dbReference>
<dbReference type="GO" id="GO:0009968">
    <property type="term" value="P:negative regulation of signal transduction"/>
    <property type="evidence" value="ECO:0007669"/>
    <property type="project" value="UniProtKB-KW"/>
</dbReference>
<evidence type="ECO:0000259" key="7">
    <source>
        <dbReference type="PROSITE" id="PS50225"/>
    </source>
</evidence>
<evidence type="ECO:0000256" key="1">
    <source>
        <dbReference type="ARBA" id="ARBA00022604"/>
    </source>
</evidence>
<keyword evidence="2" id="KW-0734">Signal transduction inhibitor</keyword>
<dbReference type="PROSITE" id="PS50225">
    <property type="entry name" value="SOCS"/>
    <property type="match status" value="1"/>
</dbReference>
<dbReference type="PANTHER" id="PTHR10155">
    <property type="entry name" value="PHOSPHATIDYLINOSITOL 3-KINASE REGULATORY SUBUNIT"/>
    <property type="match status" value="1"/>
</dbReference>
<evidence type="ECO:0000259" key="6">
    <source>
        <dbReference type="PROSITE" id="PS50001"/>
    </source>
</evidence>
<protein>
    <recommendedName>
        <fullName evidence="10">Suppressor of cytokine signaling 5</fullName>
    </recommendedName>
</protein>
<dbReference type="SMART" id="SM00252">
    <property type="entry name" value="SH2"/>
    <property type="match status" value="1"/>
</dbReference>
<evidence type="ECO:0000256" key="3">
    <source>
        <dbReference type="ARBA" id="ARBA00022786"/>
    </source>
</evidence>
<dbReference type="Pfam" id="PF00017">
    <property type="entry name" value="SH2"/>
    <property type="match status" value="1"/>
</dbReference>
<proteinExistence type="predicted"/>
<dbReference type="Gene3D" id="3.30.505.10">
    <property type="entry name" value="SH2 domain"/>
    <property type="match status" value="1"/>
</dbReference>
<dbReference type="InterPro" id="IPR001496">
    <property type="entry name" value="SOCS_box"/>
</dbReference>
<reference evidence="8 9" key="1">
    <citation type="journal article" date="2018" name="Nat. Ecol. Evol.">
        <title>Genomic signatures of mitonuclear coevolution across populations of Tigriopus californicus.</title>
        <authorList>
            <person name="Barreto F.S."/>
            <person name="Watson E.T."/>
            <person name="Lima T.G."/>
            <person name="Willett C.S."/>
            <person name="Edmands S."/>
            <person name="Li W."/>
            <person name="Burton R.S."/>
        </authorList>
    </citation>
    <scope>NUCLEOTIDE SEQUENCE [LARGE SCALE GENOMIC DNA]</scope>
    <source>
        <strain evidence="8 9">San Diego</strain>
    </source>
</reference>
<name>A0A553P1I0_TIGCA</name>
<evidence type="ECO:0008006" key="10">
    <source>
        <dbReference type="Google" id="ProtNLM"/>
    </source>
</evidence>
<accession>A0A553P1I0</accession>
<comment type="caution">
    <text evidence="8">The sequence shown here is derived from an EMBL/GenBank/DDBJ whole genome shotgun (WGS) entry which is preliminary data.</text>
</comment>
<keyword evidence="3" id="KW-0833">Ubl conjugation pathway</keyword>
<dbReference type="InterPro" id="IPR036036">
    <property type="entry name" value="SOCS_box-like_dom_sf"/>
</dbReference>
<sequence>MRATYQQYLVPNLVSITNCPYYWGSLDRFEAEAILNEAKKEGSFLLRDSSHADYIFSVSFRRYNRSIHARIEESHHRFTFDSQDPGVFSSQSIQTLIRYFMDPRKCMVFDPMLVYPIHRKHPLSLRSLSRAVICDSLRYQDISALELPTSLKDFLTVYSYTSS</sequence>
<dbReference type="InterPro" id="IPR036860">
    <property type="entry name" value="SH2_dom_sf"/>
</dbReference>
<dbReference type="Pfam" id="PF07525">
    <property type="entry name" value="SOCS_box"/>
    <property type="match status" value="1"/>
</dbReference>
<keyword evidence="4 5" id="KW-0727">SH2 domain</keyword>
<dbReference type="GO" id="GO:0005942">
    <property type="term" value="C:phosphatidylinositol 3-kinase complex"/>
    <property type="evidence" value="ECO:0007669"/>
    <property type="project" value="TreeGrafter"/>
</dbReference>
<dbReference type="InterPro" id="IPR000980">
    <property type="entry name" value="SH2"/>
</dbReference>
<organism evidence="8 9">
    <name type="scientific">Tigriopus californicus</name>
    <name type="common">Marine copepod</name>
    <dbReference type="NCBI Taxonomy" id="6832"/>
    <lineage>
        <taxon>Eukaryota</taxon>
        <taxon>Metazoa</taxon>
        <taxon>Ecdysozoa</taxon>
        <taxon>Arthropoda</taxon>
        <taxon>Crustacea</taxon>
        <taxon>Multicrustacea</taxon>
        <taxon>Hexanauplia</taxon>
        <taxon>Copepoda</taxon>
        <taxon>Harpacticoida</taxon>
        <taxon>Harpacticidae</taxon>
        <taxon>Tigriopus</taxon>
    </lineage>
</organism>
<evidence type="ECO:0000256" key="5">
    <source>
        <dbReference type="PROSITE-ProRule" id="PRU00191"/>
    </source>
</evidence>
<dbReference type="STRING" id="6832.A0A553P1I0"/>
<evidence type="ECO:0000256" key="4">
    <source>
        <dbReference type="ARBA" id="ARBA00022999"/>
    </source>
</evidence>